<evidence type="ECO:0000313" key="3">
    <source>
        <dbReference type="Proteomes" id="UP000039865"/>
    </source>
</evidence>
<organism evidence="2 3">
    <name type="scientific">Stylonychia lemnae</name>
    <name type="common">Ciliate</name>
    <dbReference type="NCBI Taxonomy" id="5949"/>
    <lineage>
        <taxon>Eukaryota</taxon>
        <taxon>Sar</taxon>
        <taxon>Alveolata</taxon>
        <taxon>Ciliophora</taxon>
        <taxon>Intramacronucleata</taxon>
        <taxon>Spirotrichea</taxon>
        <taxon>Stichotrichia</taxon>
        <taxon>Sporadotrichida</taxon>
        <taxon>Oxytrichidae</taxon>
        <taxon>Stylonychinae</taxon>
        <taxon>Stylonychia</taxon>
    </lineage>
</organism>
<dbReference type="EMBL" id="CCKQ01015810">
    <property type="protein sequence ID" value="CDW87648.1"/>
    <property type="molecule type" value="Genomic_DNA"/>
</dbReference>
<evidence type="ECO:0000313" key="2">
    <source>
        <dbReference type="EMBL" id="CDW87648.1"/>
    </source>
</evidence>
<feature type="region of interest" description="Disordered" evidence="1">
    <location>
        <begin position="622"/>
        <end position="650"/>
    </location>
</feature>
<feature type="compositionally biased region" description="Basic residues" evidence="1">
    <location>
        <begin position="624"/>
        <end position="642"/>
    </location>
</feature>
<feature type="region of interest" description="Disordered" evidence="1">
    <location>
        <begin position="430"/>
        <end position="450"/>
    </location>
</feature>
<keyword evidence="3" id="KW-1185">Reference proteome</keyword>
<sequence>MPVPSFLLDSQFRRIFSKSQPYKQIAKNFGDGITVPSTFLNLMDKDQKAFAMYENQIVCHISKIDEGQDNDILEIPDWMYYQLRIREGEPLALNIDLTFYSYEIEEPHSIFFELLDQDSLHIHKDKLIEIVRGEMGKYKILRNDNILSFLMPDGYPIQVLTVQIEPKGSNYYINNQPHKLIIDIVNYDGISKKNILQAKQTTEQEKEQFRLTDLNEIIRTKGFTDLDLLEKAINRKQMKVQTLQQKFYLSKDSKQKRHKTQLHHKSLVPEQAGGDHVQYVSRDSQLVRNTTDQIINTENVNYSQMGGITSMSSRTVKNAQNLPSKFNTVIKKKDEILNLRSMSIEFKRRIQTHSKIKSTLQQQQQIKEIMNDSKVQDYNISQRNNTEGAMQMSSTEKEVTLAHTDSFCNSYYGQILNRKMQDNNTLRIKKQEQDDINMNKRKSQPRPLTQPLQRDTHFRIHRIETRREKAEKMQKQQNDQLQIKIQINQVHARKGKLPLSTPGVLKMMFNKYNKMIHQAHGSNKNSQILIPRNANIERSSSQNRPRTGSTIIKQIKIATQKPLLEKERHHKLDLRISIPSKLNDKQLICMGSDSDTLSKSAINPWPQMTHLTEKSHFLTSLSKEKKHPTKVLYKKHDQKKPRKSDPAQKTISDKKQYIKEEIQNDNDREDLDQIMIENSAFKYMFSDRISNESPDVKLSHDNQSFLKDHDQIRFKVKDFEMFPDQQQQEQKWQIAKISEIKANILNKKREKSMDYSQRIHQINPKNIVSPQYMLYKRKKNLKTLVIEQPRDERTLILKQKTKTRKQATGISDYEQNYYDSSQFIMNLYPNRSIRQDNVQITQDNQDSINVVNFNPVANVHDSAEGFSSSLEQSMIKIHSIHNKYQ</sequence>
<name>A0A078B2E2_STYLE</name>
<proteinExistence type="predicted"/>
<dbReference type="Proteomes" id="UP000039865">
    <property type="component" value="Unassembled WGS sequence"/>
</dbReference>
<evidence type="ECO:0000256" key="1">
    <source>
        <dbReference type="SAM" id="MobiDB-lite"/>
    </source>
</evidence>
<gene>
    <name evidence="2" type="primary">Contig8842.g9447</name>
    <name evidence="2" type="ORF">STYLEM_16758</name>
</gene>
<accession>A0A078B2E2</accession>
<dbReference type="AlphaFoldDB" id="A0A078B2E2"/>
<dbReference type="InParanoid" id="A0A078B2E2"/>
<protein>
    <submittedName>
        <fullName evidence="2">Uncharacterized protein</fullName>
    </submittedName>
</protein>
<reference evidence="2 3" key="1">
    <citation type="submission" date="2014-06" db="EMBL/GenBank/DDBJ databases">
        <authorList>
            <person name="Swart Estienne"/>
        </authorList>
    </citation>
    <scope>NUCLEOTIDE SEQUENCE [LARGE SCALE GENOMIC DNA]</scope>
    <source>
        <strain evidence="2 3">130c</strain>
    </source>
</reference>